<dbReference type="SMART" id="SM00899">
    <property type="entry name" value="FeoA"/>
    <property type="match status" value="1"/>
</dbReference>
<dbReference type="SUPFAM" id="SSF50037">
    <property type="entry name" value="C-terminal domain of transcriptional repressors"/>
    <property type="match status" value="1"/>
</dbReference>
<dbReference type="InterPro" id="IPR007167">
    <property type="entry name" value="Fe-transptr_FeoA-like"/>
</dbReference>
<evidence type="ECO:0000256" key="1">
    <source>
        <dbReference type="ARBA" id="ARBA00023004"/>
    </source>
</evidence>
<dbReference type="EMBL" id="CP001785">
    <property type="protein sequence ID" value="ACX52321.1"/>
    <property type="molecule type" value="Genomic_DNA"/>
</dbReference>
<evidence type="ECO:0000313" key="3">
    <source>
        <dbReference type="EMBL" id="ACX52321.1"/>
    </source>
</evidence>
<gene>
    <name evidence="3" type="ordered locus">Adeg_1210</name>
</gene>
<dbReference type="Proteomes" id="UP000002620">
    <property type="component" value="Chromosome"/>
</dbReference>
<dbReference type="KEGG" id="adg:Adeg_1210"/>
<dbReference type="InterPro" id="IPR008988">
    <property type="entry name" value="Transcriptional_repressor_C"/>
</dbReference>
<dbReference type="STRING" id="429009.Adeg_1210"/>
<reference evidence="3 4" key="1">
    <citation type="submission" date="2009-10" db="EMBL/GenBank/DDBJ databases">
        <title>Complete sequence of chromosome of Ammonifex degensii KC4.</title>
        <authorList>
            <consortium name="US DOE Joint Genome Institute"/>
            <person name="Kerfeld C."/>
            <person name="Goodner B."/>
            <person name="Huber H."/>
            <person name="Stetter K."/>
            <person name="Lucas S."/>
            <person name="Copeland A."/>
            <person name="Lapidus A."/>
            <person name="Glavina del Rio T."/>
            <person name="Dalin E."/>
            <person name="Tice H."/>
            <person name="Bruce D."/>
            <person name="Goodwin L."/>
            <person name="Pitluck S."/>
            <person name="Saunders E."/>
            <person name="Brettin T."/>
            <person name="Detter J.C."/>
            <person name="Han C."/>
            <person name="Larimer F."/>
            <person name="Land M."/>
            <person name="Hauser L."/>
            <person name="Kyrpides N."/>
            <person name="Ovchinnikova G."/>
            <person name="Richardson P."/>
        </authorList>
    </citation>
    <scope>NUCLEOTIDE SEQUENCE [LARGE SCALE GENOMIC DNA]</scope>
    <source>
        <strain evidence="4">DSM 10501 / KC4</strain>
    </source>
</reference>
<keyword evidence="1" id="KW-0408">Iron</keyword>
<protein>
    <submittedName>
        <fullName evidence="3">FeoA family protein</fullName>
    </submittedName>
</protein>
<dbReference type="InterPro" id="IPR052713">
    <property type="entry name" value="FeoA"/>
</dbReference>
<evidence type="ECO:0000259" key="2">
    <source>
        <dbReference type="SMART" id="SM00899"/>
    </source>
</evidence>
<dbReference type="AlphaFoldDB" id="C9R7P2"/>
<dbReference type="PANTHER" id="PTHR42954">
    <property type="entry name" value="FE(2+) TRANSPORT PROTEIN A"/>
    <property type="match status" value="1"/>
</dbReference>
<dbReference type="eggNOG" id="COG1918">
    <property type="taxonomic scope" value="Bacteria"/>
</dbReference>
<sequence>MGEELVSLDRLAPGSSGVVVAVQGEARERLLDLGMVEGTTVEVARQGDPTLYRLRGYLLALRKSDACRVLVREVRNEKGSYRSLGR</sequence>
<feature type="domain" description="Ferrous iron transporter FeoA-like" evidence="2">
    <location>
        <begin position="6"/>
        <end position="73"/>
    </location>
</feature>
<evidence type="ECO:0000313" key="4">
    <source>
        <dbReference type="Proteomes" id="UP000002620"/>
    </source>
</evidence>
<accession>C9R7P2</accession>
<dbReference type="PANTHER" id="PTHR42954:SF2">
    <property type="entry name" value="FE(2+) TRANSPORT PROTEIN A"/>
    <property type="match status" value="1"/>
</dbReference>
<dbReference type="Pfam" id="PF04023">
    <property type="entry name" value="FeoA"/>
    <property type="match status" value="1"/>
</dbReference>
<name>C9R7P2_AMMDK</name>
<keyword evidence="4" id="KW-1185">Reference proteome</keyword>
<organism evidence="3 4">
    <name type="scientific">Ammonifex degensii (strain DSM 10501 / KC4)</name>
    <dbReference type="NCBI Taxonomy" id="429009"/>
    <lineage>
        <taxon>Bacteria</taxon>
        <taxon>Bacillati</taxon>
        <taxon>Bacillota</taxon>
        <taxon>Clostridia</taxon>
        <taxon>Thermoanaerobacterales</taxon>
        <taxon>Thermoanaerobacteraceae</taxon>
        <taxon>Ammonifex</taxon>
    </lineage>
</organism>
<dbReference type="HOGENOM" id="CLU_150646_12_1_9"/>
<dbReference type="Gene3D" id="2.30.30.90">
    <property type="match status" value="1"/>
</dbReference>
<dbReference type="GO" id="GO:0046914">
    <property type="term" value="F:transition metal ion binding"/>
    <property type="evidence" value="ECO:0007669"/>
    <property type="project" value="InterPro"/>
</dbReference>
<proteinExistence type="predicted"/>
<dbReference type="InterPro" id="IPR038157">
    <property type="entry name" value="FeoA_core_dom"/>
</dbReference>